<evidence type="ECO:0000256" key="1">
    <source>
        <dbReference type="ARBA" id="ARBA00010641"/>
    </source>
</evidence>
<dbReference type="InterPro" id="IPR007627">
    <property type="entry name" value="RNA_pol_sigma70_r2"/>
</dbReference>
<dbReference type="EMBL" id="JAERWL010000009">
    <property type="protein sequence ID" value="MBM9477228.1"/>
    <property type="molecule type" value="Genomic_DNA"/>
</dbReference>
<dbReference type="Gene3D" id="1.10.1740.10">
    <property type="match status" value="1"/>
</dbReference>
<gene>
    <name evidence="7" type="ORF">JL107_12310</name>
</gene>
<evidence type="ECO:0000256" key="3">
    <source>
        <dbReference type="ARBA" id="ARBA00023082"/>
    </source>
</evidence>
<dbReference type="PANTHER" id="PTHR43133:SF8">
    <property type="entry name" value="RNA POLYMERASE SIGMA FACTOR HI_1459-RELATED"/>
    <property type="match status" value="1"/>
</dbReference>
<dbReference type="Proteomes" id="UP000663801">
    <property type="component" value="Unassembled WGS sequence"/>
</dbReference>
<dbReference type="AlphaFoldDB" id="A0A938YM47"/>
<dbReference type="SUPFAM" id="SSF88659">
    <property type="entry name" value="Sigma3 and sigma4 domains of RNA polymerase sigma factors"/>
    <property type="match status" value="1"/>
</dbReference>
<reference evidence="7" key="1">
    <citation type="submission" date="2021-01" db="EMBL/GenBank/DDBJ databases">
        <title>KCTC 19127 draft genome.</title>
        <authorList>
            <person name="An D."/>
        </authorList>
    </citation>
    <scope>NUCLEOTIDE SEQUENCE</scope>
    <source>
        <strain evidence="7">KCTC 19127</strain>
    </source>
</reference>
<protein>
    <submittedName>
        <fullName evidence="7">Sigma-70 family RNA polymerase sigma factor</fullName>
    </submittedName>
</protein>
<dbReference type="InterPro" id="IPR014284">
    <property type="entry name" value="RNA_pol_sigma-70_dom"/>
</dbReference>
<dbReference type="Pfam" id="PF04542">
    <property type="entry name" value="Sigma70_r2"/>
    <property type="match status" value="1"/>
</dbReference>
<dbReference type="GO" id="GO:0016987">
    <property type="term" value="F:sigma factor activity"/>
    <property type="evidence" value="ECO:0007669"/>
    <property type="project" value="UniProtKB-KW"/>
</dbReference>
<proteinExistence type="inferred from homology"/>
<comment type="similarity">
    <text evidence="1">Belongs to the sigma-70 factor family. ECF subfamily.</text>
</comment>
<dbReference type="GO" id="GO:0006352">
    <property type="term" value="P:DNA-templated transcription initiation"/>
    <property type="evidence" value="ECO:0007669"/>
    <property type="project" value="InterPro"/>
</dbReference>
<accession>A0A938YM47</accession>
<dbReference type="InterPro" id="IPR013324">
    <property type="entry name" value="RNA_pol_sigma_r3/r4-like"/>
</dbReference>
<dbReference type="InterPro" id="IPR036388">
    <property type="entry name" value="WH-like_DNA-bd_sf"/>
</dbReference>
<feature type="domain" description="RNA polymerase sigma-70 region 2" evidence="6">
    <location>
        <begin position="26"/>
        <end position="92"/>
    </location>
</feature>
<evidence type="ECO:0000313" key="7">
    <source>
        <dbReference type="EMBL" id="MBM9477228.1"/>
    </source>
</evidence>
<keyword evidence="8" id="KW-1185">Reference proteome</keyword>
<evidence type="ECO:0000256" key="5">
    <source>
        <dbReference type="ARBA" id="ARBA00023163"/>
    </source>
</evidence>
<sequence>MAEHTGDVTELVVAAAAGDARAWNDLVERYLPLVISVLRRYRMSDRDAEDVSQTVWLRLVEHLGSLREPRALPSWIVTTTKNEALRVLRARRLGIPVDPQTDAALERPTTDEVDQDLLTAERRQVVRDGLAELSATQRELLLLLVADPPIGYEEIGRRLGMPVGSIGPTRARCLRKLRETTALRSFLAPGTGRPAGPPGR</sequence>
<dbReference type="GO" id="GO:0003677">
    <property type="term" value="F:DNA binding"/>
    <property type="evidence" value="ECO:0007669"/>
    <property type="project" value="UniProtKB-KW"/>
</dbReference>
<evidence type="ECO:0000313" key="8">
    <source>
        <dbReference type="Proteomes" id="UP000663801"/>
    </source>
</evidence>
<keyword evidence="5" id="KW-0804">Transcription</keyword>
<keyword evidence="3" id="KW-0731">Sigma factor</keyword>
<dbReference type="SUPFAM" id="SSF88946">
    <property type="entry name" value="Sigma2 domain of RNA polymerase sigma factors"/>
    <property type="match status" value="1"/>
</dbReference>
<evidence type="ECO:0000256" key="2">
    <source>
        <dbReference type="ARBA" id="ARBA00023015"/>
    </source>
</evidence>
<evidence type="ECO:0000259" key="6">
    <source>
        <dbReference type="Pfam" id="PF04542"/>
    </source>
</evidence>
<name>A0A938YM47_9ACTN</name>
<dbReference type="InterPro" id="IPR039425">
    <property type="entry name" value="RNA_pol_sigma-70-like"/>
</dbReference>
<dbReference type="Gene3D" id="1.10.10.10">
    <property type="entry name" value="Winged helix-like DNA-binding domain superfamily/Winged helix DNA-binding domain"/>
    <property type="match status" value="1"/>
</dbReference>
<comment type="caution">
    <text evidence="7">The sequence shown here is derived from an EMBL/GenBank/DDBJ whole genome shotgun (WGS) entry which is preliminary data.</text>
</comment>
<keyword evidence="4" id="KW-0238">DNA-binding</keyword>
<dbReference type="RefSeq" id="WP_205257306.1">
    <property type="nucleotide sequence ID" value="NZ_BAAAPV010000001.1"/>
</dbReference>
<dbReference type="NCBIfam" id="TIGR02937">
    <property type="entry name" value="sigma70-ECF"/>
    <property type="match status" value="1"/>
</dbReference>
<dbReference type="PANTHER" id="PTHR43133">
    <property type="entry name" value="RNA POLYMERASE ECF-TYPE SIGMA FACTO"/>
    <property type="match status" value="1"/>
</dbReference>
<dbReference type="InterPro" id="IPR013325">
    <property type="entry name" value="RNA_pol_sigma_r2"/>
</dbReference>
<keyword evidence="2" id="KW-0805">Transcription regulation</keyword>
<organism evidence="7 8">
    <name type="scientific">Nakamurella flavida</name>
    <dbReference type="NCBI Taxonomy" id="363630"/>
    <lineage>
        <taxon>Bacteria</taxon>
        <taxon>Bacillati</taxon>
        <taxon>Actinomycetota</taxon>
        <taxon>Actinomycetes</taxon>
        <taxon>Nakamurellales</taxon>
        <taxon>Nakamurellaceae</taxon>
        <taxon>Nakamurella</taxon>
    </lineage>
</organism>
<evidence type="ECO:0000256" key="4">
    <source>
        <dbReference type="ARBA" id="ARBA00023125"/>
    </source>
</evidence>